<keyword evidence="3" id="KW-1185">Reference proteome</keyword>
<evidence type="ECO:0000313" key="3">
    <source>
        <dbReference type="Proteomes" id="UP001157946"/>
    </source>
</evidence>
<evidence type="ECO:0000313" key="2">
    <source>
        <dbReference type="EMBL" id="SMP04388.1"/>
    </source>
</evidence>
<evidence type="ECO:0000256" key="1">
    <source>
        <dbReference type="SAM" id="Phobius"/>
    </source>
</evidence>
<dbReference type="RefSeq" id="WP_102991886.1">
    <property type="nucleotide sequence ID" value="NZ_FXTU01000001.1"/>
</dbReference>
<dbReference type="GO" id="GO:0016787">
    <property type="term" value="F:hydrolase activity"/>
    <property type="evidence" value="ECO:0007669"/>
    <property type="project" value="UniProtKB-KW"/>
</dbReference>
<dbReference type="AlphaFoldDB" id="A0AA45WJW0"/>
<keyword evidence="1" id="KW-1133">Transmembrane helix</keyword>
<keyword evidence="1" id="KW-0472">Membrane</keyword>
<accession>A0AA45WJW0</accession>
<dbReference type="PANTHER" id="PTHR35531:SF1">
    <property type="entry name" value="INNER MEMBRANE PROTEIN YBCI-RELATED"/>
    <property type="match status" value="1"/>
</dbReference>
<dbReference type="InterPro" id="IPR007404">
    <property type="entry name" value="YdjM-like"/>
</dbReference>
<organism evidence="2 3">
    <name type="scientific">Laceyella tengchongensis</name>
    <dbReference type="NCBI Taxonomy" id="574699"/>
    <lineage>
        <taxon>Bacteria</taxon>
        <taxon>Bacillati</taxon>
        <taxon>Bacillota</taxon>
        <taxon>Bacilli</taxon>
        <taxon>Bacillales</taxon>
        <taxon>Thermoactinomycetaceae</taxon>
        <taxon>Laceyella</taxon>
    </lineage>
</organism>
<comment type="caution">
    <text evidence="2">The sequence shown here is derived from an EMBL/GenBank/DDBJ whole genome shotgun (WGS) entry which is preliminary data.</text>
</comment>
<reference evidence="2" key="1">
    <citation type="submission" date="2017-05" db="EMBL/GenBank/DDBJ databases">
        <authorList>
            <person name="Varghese N."/>
            <person name="Submissions S."/>
        </authorList>
    </citation>
    <scope>NUCLEOTIDE SEQUENCE</scope>
    <source>
        <strain evidence="2">DSM 45262</strain>
    </source>
</reference>
<sequence length="212" mass="22500">MEGKTHAAIGMATGVGLACGMGESADVAVLGLTVVSAVIGSLLPDIDEDGSMINNFLFPSLKRTYRSFALAALGAVMVLFYFLKGLPAWVLWLGLYAAAVAYVPHRTVTHSLLACAYVGWVVYTIAPTYTWAVVLGYLSHLIADTMTSAGVPYLWPYKKRFNLKGFGVKVKTGGAGDRLIGTVAIIVAALGFVYLVGQVLYDEALTAGWISP</sequence>
<dbReference type="Pfam" id="PF04307">
    <property type="entry name" value="YdjM"/>
    <property type="match status" value="1"/>
</dbReference>
<dbReference type="EMBL" id="FXTU01000001">
    <property type="protein sequence ID" value="SMP04388.1"/>
    <property type="molecule type" value="Genomic_DNA"/>
</dbReference>
<feature type="transmembrane region" description="Helical" evidence="1">
    <location>
        <begin position="112"/>
        <end position="131"/>
    </location>
</feature>
<proteinExistence type="predicted"/>
<gene>
    <name evidence="2" type="ORF">SAMN06265361_101545</name>
</gene>
<name>A0AA45WJW0_9BACL</name>
<dbReference type="PANTHER" id="PTHR35531">
    <property type="entry name" value="INNER MEMBRANE PROTEIN YBCI-RELATED"/>
    <property type="match status" value="1"/>
</dbReference>
<keyword evidence="1" id="KW-0812">Transmembrane</keyword>
<feature type="transmembrane region" description="Helical" evidence="1">
    <location>
        <begin position="65"/>
        <end position="83"/>
    </location>
</feature>
<feature type="transmembrane region" description="Helical" evidence="1">
    <location>
        <begin position="179"/>
        <end position="201"/>
    </location>
</feature>
<protein>
    <submittedName>
        <fullName evidence="2">LexA-binding, inner membrane-associated putative hydrolase</fullName>
    </submittedName>
</protein>
<dbReference type="Proteomes" id="UP001157946">
    <property type="component" value="Unassembled WGS sequence"/>
</dbReference>
<dbReference type="PROSITE" id="PS51257">
    <property type="entry name" value="PROKAR_LIPOPROTEIN"/>
    <property type="match status" value="1"/>
</dbReference>
<keyword evidence="2" id="KW-0378">Hydrolase</keyword>